<dbReference type="AlphaFoldDB" id="A0A6A6I9U9"/>
<proteinExistence type="predicted"/>
<reference evidence="1" key="1">
    <citation type="journal article" date="2020" name="Stud. Mycol.">
        <title>101 Dothideomycetes genomes: a test case for predicting lifestyles and emergence of pathogens.</title>
        <authorList>
            <person name="Haridas S."/>
            <person name="Albert R."/>
            <person name="Binder M."/>
            <person name="Bloem J."/>
            <person name="Labutti K."/>
            <person name="Salamov A."/>
            <person name="Andreopoulos B."/>
            <person name="Baker S."/>
            <person name="Barry K."/>
            <person name="Bills G."/>
            <person name="Bluhm B."/>
            <person name="Cannon C."/>
            <person name="Castanera R."/>
            <person name="Culley D."/>
            <person name="Daum C."/>
            <person name="Ezra D."/>
            <person name="Gonzalez J."/>
            <person name="Henrissat B."/>
            <person name="Kuo A."/>
            <person name="Liang C."/>
            <person name="Lipzen A."/>
            <person name="Lutzoni F."/>
            <person name="Magnuson J."/>
            <person name="Mondo S."/>
            <person name="Nolan M."/>
            <person name="Ohm R."/>
            <person name="Pangilinan J."/>
            <person name="Park H.-J."/>
            <person name="Ramirez L."/>
            <person name="Alfaro M."/>
            <person name="Sun H."/>
            <person name="Tritt A."/>
            <person name="Yoshinaga Y."/>
            <person name="Zwiers L.-H."/>
            <person name="Turgeon B."/>
            <person name="Goodwin S."/>
            <person name="Spatafora J."/>
            <person name="Crous P."/>
            <person name="Grigoriev I."/>
        </authorList>
    </citation>
    <scope>NUCLEOTIDE SEQUENCE</scope>
    <source>
        <strain evidence="1">CBS 122368</strain>
    </source>
</reference>
<dbReference type="RefSeq" id="XP_033681304.1">
    <property type="nucleotide sequence ID" value="XM_033835760.1"/>
</dbReference>
<organism evidence="1 2">
    <name type="scientific">Trematosphaeria pertusa</name>
    <dbReference type="NCBI Taxonomy" id="390896"/>
    <lineage>
        <taxon>Eukaryota</taxon>
        <taxon>Fungi</taxon>
        <taxon>Dikarya</taxon>
        <taxon>Ascomycota</taxon>
        <taxon>Pezizomycotina</taxon>
        <taxon>Dothideomycetes</taxon>
        <taxon>Pleosporomycetidae</taxon>
        <taxon>Pleosporales</taxon>
        <taxon>Massarineae</taxon>
        <taxon>Trematosphaeriaceae</taxon>
        <taxon>Trematosphaeria</taxon>
    </lineage>
</organism>
<name>A0A6A6I9U9_9PLEO</name>
<gene>
    <name evidence="1" type="ORF">BU26DRAFT_607517</name>
</gene>
<evidence type="ECO:0000313" key="1">
    <source>
        <dbReference type="EMBL" id="KAF2246300.1"/>
    </source>
</evidence>
<dbReference type="EMBL" id="ML987199">
    <property type="protein sequence ID" value="KAF2246300.1"/>
    <property type="molecule type" value="Genomic_DNA"/>
</dbReference>
<keyword evidence="2" id="KW-1185">Reference proteome</keyword>
<dbReference type="Proteomes" id="UP000800094">
    <property type="component" value="Unassembled WGS sequence"/>
</dbReference>
<sequence length="327" mass="37248">MAYALVILEGCFALPADVECSSASTNNDDGCENQNFDIDWAEQFTHHRHLNEIAIDQAGRLHTNIPPLSLTCNAIFQEMHPRFPQEFVVHVTHNNIRPFFDRRGIFHDIERLSGVKFTEWNTTVVLHGVSKATGRADAPDIRLSNLKWWFTRCWVDGYPAFDAELYYVWNPTPLSPGGTNWGHPDPHPTEHNPAVFQRKCIDLLRYLKMLHETNIELWLEWTLELIQQWNRINDQREIITSAGATGKPMVIDYAETVGLMFDAIIGICNTVYRPHLDLRDRNIISLGNSIHMLLEAAVQAAFGDAFLASKRSQFLSSLPTAGRRRAG</sequence>
<dbReference type="GeneID" id="54589090"/>
<protein>
    <submittedName>
        <fullName evidence="1">Uncharacterized protein</fullName>
    </submittedName>
</protein>
<dbReference type="OrthoDB" id="10653682at2759"/>
<evidence type="ECO:0000313" key="2">
    <source>
        <dbReference type="Proteomes" id="UP000800094"/>
    </source>
</evidence>
<accession>A0A6A6I9U9</accession>